<dbReference type="EnsemblPlants" id="EMT01257">
    <property type="protein sequence ID" value="EMT01257"/>
    <property type="gene ID" value="F775_20504"/>
</dbReference>
<dbReference type="InterPro" id="IPR050563">
    <property type="entry name" value="4-hydroxybenzoyl-CoA_TE"/>
</dbReference>
<dbReference type="SUPFAM" id="SSF54637">
    <property type="entry name" value="Thioesterase/thiol ester dehydrase-isomerase"/>
    <property type="match status" value="2"/>
</dbReference>
<dbReference type="Gene3D" id="3.10.129.10">
    <property type="entry name" value="Hotdog Thioesterase"/>
    <property type="match status" value="2"/>
</dbReference>
<dbReference type="Pfam" id="PF13279">
    <property type="entry name" value="4HBT_2"/>
    <property type="match status" value="1"/>
</dbReference>
<feature type="compositionally biased region" description="Polar residues" evidence="1">
    <location>
        <begin position="1"/>
        <end position="10"/>
    </location>
</feature>
<accession>N1QQC1</accession>
<evidence type="ECO:0000256" key="1">
    <source>
        <dbReference type="SAM" id="MobiDB-lite"/>
    </source>
</evidence>
<proteinExistence type="predicted"/>
<dbReference type="AlphaFoldDB" id="N1QQC1"/>
<sequence>MQQPATNIAPHTQHPPPSLAHAAGARSRATYSLPGHPVLLSRHSYRSRHVEALAVHATCSQGISNGNVGQDIQLRTDKFFELEMTVHDSELDQYGVVHNAMYVVYIHKGWHQNDIYLPQSSGHLPFIMDMHSVGSYFCFGQEVKPSIVSVSIIDAHNYYILISTLKLHEAREEMAASIGFSMTSIARSGNAMAVLELNIKYFKPLLRGAKFVVKVRLVQIKGTRILVDHIIETLPNRELVLEATATVVCLNKDYRPTRVFPEMSFKLQRFFSSQDDEDADQLTSYKVLS</sequence>
<dbReference type="InterPro" id="IPR029069">
    <property type="entry name" value="HotDog_dom_sf"/>
</dbReference>
<dbReference type="PANTHER" id="PTHR31793:SF4">
    <property type="entry name" value="OS02G0659700 PROTEIN"/>
    <property type="match status" value="1"/>
</dbReference>
<reference evidence="2" key="1">
    <citation type="submission" date="2015-06" db="UniProtKB">
        <authorList>
            <consortium name="EnsemblPlants"/>
        </authorList>
    </citation>
    <scope>IDENTIFICATION</scope>
</reference>
<name>N1QQC1_AEGTA</name>
<dbReference type="GO" id="GO:0016297">
    <property type="term" value="F:fatty acyl-[ACP] hydrolase activity"/>
    <property type="evidence" value="ECO:0007669"/>
    <property type="project" value="TreeGrafter"/>
</dbReference>
<dbReference type="PANTHER" id="PTHR31793">
    <property type="entry name" value="4-HYDROXYBENZOYL-COA THIOESTERASE FAMILY MEMBER"/>
    <property type="match status" value="1"/>
</dbReference>
<feature type="region of interest" description="Disordered" evidence="1">
    <location>
        <begin position="1"/>
        <end position="26"/>
    </location>
</feature>
<evidence type="ECO:0000313" key="2">
    <source>
        <dbReference type="EnsemblPlants" id="EMT01257"/>
    </source>
</evidence>
<dbReference type="GO" id="GO:0009507">
    <property type="term" value="C:chloroplast"/>
    <property type="evidence" value="ECO:0007669"/>
    <property type="project" value="TreeGrafter"/>
</dbReference>
<organism evidence="2">
    <name type="scientific">Aegilops tauschii</name>
    <name type="common">Tausch's goatgrass</name>
    <name type="synonym">Aegilops squarrosa</name>
    <dbReference type="NCBI Taxonomy" id="37682"/>
    <lineage>
        <taxon>Eukaryota</taxon>
        <taxon>Viridiplantae</taxon>
        <taxon>Streptophyta</taxon>
        <taxon>Embryophyta</taxon>
        <taxon>Tracheophyta</taxon>
        <taxon>Spermatophyta</taxon>
        <taxon>Magnoliopsida</taxon>
        <taxon>Liliopsida</taxon>
        <taxon>Poales</taxon>
        <taxon>Poaceae</taxon>
        <taxon>BOP clade</taxon>
        <taxon>Pooideae</taxon>
        <taxon>Triticodae</taxon>
        <taxon>Triticeae</taxon>
        <taxon>Triticinae</taxon>
        <taxon>Aegilops</taxon>
    </lineage>
</organism>
<dbReference type="CDD" id="cd00586">
    <property type="entry name" value="4HBT"/>
    <property type="match status" value="1"/>
</dbReference>
<protein>
    <submittedName>
        <fullName evidence="2">Uncharacterized protein</fullName>
    </submittedName>
</protein>